<name>A0A1I7KYF4_9BACL</name>
<dbReference type="AlphaFoldDB" id="A0A1I7KYF4"/>
<dbReference type="GO" id="GO:0003916">
    <property type="term" value="F:DNA topoisomerase activity"/>
    <property type="evidence" value="ECO:0007669"/>
    <property type="project" value="InterPro"/>
</dbReference>
<accession>A0A1I7KYF4</accession>
<feature type="domain" description="DNA topoisomerase type IA zn finger" evidence="1">
    <location>
        <begin position="99"/>
        <end position="129"/>
    </location>
</feature>
<dbReference type="SUPFAM" id="SSF57783">
    <property type="entry name" value="Zinc beta-ribbon"/>
    <property type="match status" value="1"/>
</dbReference>
<organism evidence="2 3">
    <name type="scientific">Alicyclobacillus macrosporangiidus</name>
    <dbReference type="NCBI Taxonomy" id="392015"/>
    <lineage>
        <taxon>Bacteria</taxon>
        <taxon>Bacillati</taxon>
        <taxon>Bacillota</taxon>
        <taxon>Bacilli</taxon>
        <taxon>Bacillales</taxon>
        <taxon>Alicyclobacillaceae</taxon>
        <taxon>Alicyclobacillus</taxon>
    </lineage>
</organism>
<keyword evidence="2" id="KW-0413">Isomerase</keyword>
<dbReference type="GO" id="GO:0006265">
    <property type="term" value="P:DNA topological change"/>
    <property type="evidence" value="ECO:0007669"/>
    <property type="project" value="InterPro"/>
</dbReference>
<dbReference type="Pfam" id="PF01396">
    <property type="entry name" value="Zn_ribbon_Top1"/>
    <property type="match status" value="2"/>
</dbReference>
<dbReference type="InterPro" id="IPR013498">
    <property type="entry name" value="Topo_IA_Znf"/>
</dbReference>
<dbReference type="Gene3D" id="3.30.65.10">
    <property type="entry name" value="Bacterial Topoisomerase I, domain 1"/>
    <property type="match status" value="1"/>
</dbReference>
<dbReference type="STRING" id="392015.SAMN05421543_12126"/>
<gene>
    <name evidence="2" type="ORF">SAMN05421543_12126</name>
</gene>
<dbReference type="EMBL" id="FPBV01000021">
    <property type="protein sequence ID" value="SFV02542.1"/>
    <property type="molecule type" value="Genomic_DNA"/>
</dbReference>
<dbReference type="GO" id="GO:0005694">
    <property type="term" value="C:chromosome"/>
    <property type="evidence" value="ECO:0007669"/>
    <property type="project" value="InterPro"/>
</dbReference>
<reference evidence="3" key="1">
    <citation type="submission" date="2016-10" db="EMBL/GenBank/DDBJ databases">
        <authorList>
            <person name="Varghese N."/>
        </authorList>
    </citation>
    <scope>NUCLEOTIDE SEQUENCE [LARGE SCALE GENOMIC DNA]</scope>
    <source>
        <strain evidence="3">DSM 17980</strain>
    </source>
</reference>
<dbReference type="RefSeq" id="WP_139234749.1">
    <property type="nucleotide sequence ID" value="NZ_FPBV01000021.1"/>
</dbReference>
<evidence type="ECO:0000313" key="3">
    <source>
        <dbReference type="Proteomes" id="UP000183508"/>
    </source>
</evidence>
<sequence length="132" mass="15268">MLAHHSPIAIDVFARYHIDPREIRPLNERIVIDKKNEEFACAFCGAPMSIRKTKNGVVWSCSKYPACKNMVPASVAAQVAQAFVDEYNRTHFWTSRSKRCPNCGGKMQERRNRYGRFRECIHTAVCRYRENG</sequence>
<dbReference type="GO" id="GO:0003677">
    <property type="term" value="F:DNA binding"/>
    <property type="evidence" value="ECO:0007669"/>
    <property type="project" value="InterPro"/>
</dbReference>
<dbReference type="OrthoDB" id="2964928at2"/>
<protein>
    <submittedName>
        <fullName evidence="2">Topoisomerase DNA binding C4 zinc finger</fullName>
    </submittedName>
</protein>
<evidence type="ECO:0000313" key="2">
    <source>
        <dbReference type="EMBL" id="SFV02542.1"/>
    </source>
</evidence>
<proteinExistence type="predicted"/>
<evidence type="ECO:0000259" key="1">
    <source>
        <dbReference type="Pfam" id="PF01396"/>
    </source>
</evidence>
<keyword evidence="3" id="KW-1185">Reference proteome</keyword>
<dbReference type="Proteomes" id="UP000183508">
    <property type="component" value="Unassembled WGS sequence"/>
</dbReference>
<feature type="domain" description="DNA topoisomerase type IA zn finger" evidence="1">
    <location>
        <begin position="41"/>
        <end position="72"/>
    </location>
</feature>